<keyword evidence="2 5" id="KW-0812">Transmembrane</keyword>
<evidence type="ECO:0000256" key="5">
    <source>
        <dbReference type="SAM" id="Phobius"/>
    </source>
</evidence>
<feature type="transmembrane region" description="Helical" evidence="5">
    <location>
        <begin position="34"/>
        <end position="51"/>
    </location>
</feature>
<reference evidence="8" key="1">
    <citation type="submission" date="2024-06" db="EMBL/GenBank/DDBJ databases">
        <title>Radixoralia hellwigii gen. nov., sp nov., isolated from a root canal in the human oral cavity.</title>
        <authorList>
            <person name="Bartsch S."/>
            <person name="Wittmer A."/>
            <person name="Schulz A.-K."/>
            <person name="Neumann-Schaal M."/>
            <person name="Wolf J."/>
            <person name="Gronow S."/>
            <person name="Tennert C."/>
            <person name="Haecker G."/>
            <person name="Cieplik F."/>
            <person name="Al-Ahmad A."/>
        </authorList>
    </citation>
    <scope>NUCLEOTIDE SEQUENCE [LARGE SCALE GENOMIC DNA]</scope>
    <source>
        <strain evidence="8">Wk13</strain>
    </source>
</reference>
<feature type="transmembrane region" description="Helical" evidence="5">
    <location>
        <begin position="397"/>
        <end position="415"/>
    </location>
</feature>
<keyword evidence="3 5" id="KW-1133">Transmembrane helix</keyword>
<keyword evidence="7" id="KW-0436">Ligase</keyword>
<dbReference type="InterPro" id="IPR051533">
    <property type="entry name" value="WaaL-like"/>
</dbReference>
<organism evidence="7 8">
    <name type="scientific">Dentiradicibacter hellwigii</name>
    <dbReference type="NCBI Taxonomy" id="3149053"/>
    <lineage>
        <taxon>Bacteria</taxon>
        <taxon>Pseudomonadati</taxon>
        <taxon>Pseudomonadota</taxon>
        <taxon>Betaproteobacteria</taxon>
        <taxon>Rhodocyclales</taxon>
        <taxon>Rhodocyclaceae</taxon>
        <taxon>Dentiradicibacter</taxon>
    </lineage>
</organism>
<feature type="transmembrane region" description="Helical" evidence="5">
    <location>
        <begin position="225"/>
        <end position="242"/>
    </location>
</feature>
<feature type="transmembrane region" description="Helical" evidence="5">
    <location>
        <begin position="254"/>
        <end position="272"/>
    </location>
</feature>
<dbReference type="Pfam" id="PF04932">
    <property type="entry name" value="Wzy_C"/>
    <property type="match status" value="1"/>
</dbReference>
<dbReference type="EMBL" id="JBEUWX010000002">
    <property type="protein sequence ID" value="MFA9950643.1"/>
    <property type="molecule type" value="Genomic_DNA"/>
</dbReference>
<evidence type="ECO:0000256" key="2">
    <source>
        <dbReference type="ARBA" id="ARBA00022692"/>
    </source>
</evidence>
<evidence type="ECO:0000256" key="4">
    <source>
        <dbReference type="ARBA" id="ARBA00023136"/>
    </source>
</evidence>
<keyword evidence="4 5" id="KW-0472">Membrane</keyword>
<dbReference type="PANTHER" id="PTHR37422:SF23">
    <property type="entry name" value="TEICHURONIC ACID BIOSYNTHESIS PROTEIN TUAE"/>
    <property type="match status" value="1"/>
</dbReference>
<proteinExistence type="predicted"/>
<evidence type="ECO:0000256" key="1">
    <source>
        <dbReference type="ARBA" id="ARBA00004141"/>
    </source>
</evidence>
<evidence type="ECO:0000259" key="6">
    <source>
        <dbReference type="Pfam" id="PF04932"/>
    </source>
</evidence>
<feature type="domain" description="O-antigen ligase-related" evidence="6">
    <location>
        <begin position="210"/>
        <end position="382"/>
    </location>
</feature>
<evidence type="ECO:0000313" key="8">
    <source>
        <dbReference type="Proteomes" id="UP001574673"/>
    </source>
</evidence>
<feature type="transmembrane region" description="Helical" evidence="5">
    <location>
        <begin position="12"/>
        <end position="28"/>
    </location>
</feature>
<dbReference type="RefSeq" id="WP_418891684.1">
    <property type="nucleotide sequence ID" value="NZ_JBEUWX010000002.1"/>
</dbReference>
<comment type="subcellular location">
    <subcellularLocation>
        <location evidence="1">Membrane</location>
        <topology evidence="1">Multi-pass membrane protein</topology>
    </subcellularLocation>
</comment>
<gene>
    <name evidence="7" type="ORF">ABCS64_10000</name>
</gene>
<feature type="transmembrane region" description="Helical" evidence="5">
    <location>
        <begin position="71"/>
        <end position="88"/>
    </location>
</feature>
<dbReference type="InterPro" id="IPR007016">
    <property type="entry name" value="O-antigen_ligase-rel_domated"/>
</dbReference>
<evidence type="ECO:0000313" key="7">
    <source>
        <dbReference type="EMBL" id="MFA9950643.1"/>
    </source>
</evidence>
<feature type="transmembrane region" description="Helical" evidence="5">
    <location>
        <begin position="173"/>
        <end position="191"/>
    </location>
</feature>
<name>A0ABV4UHB4_9RHOO</name>
<evidence type="ECO:0000256" key="3">
    <source>
        <dbReference type="ARBA" id="ARBA00022989"/>
    </source>
</evidence>
<feature type="transmembrane region" description="Helical" evidence="5">
    <location>
        <begin position="198"/>
        <end position="219"/>
    </location>
</feature>
<dbReference type="GO" id="GO:0016874">
    <property type="term" value="F:ligase activity"/>
    <property type="evidence" value="ECO:0007669"/>
    <property type="project" value="UniProtKB-KW"/>
</dbReference>
<sequence>MNRRDFSLTRRDGIFYGVIFSLVFVWSVPGTIALRYGLLLIALVMGTHRIFSPHNGAPDKVHWDLPRAPLIALTVFSIWLLVQALFISQETKWALSELKGQLLLPLIAGVIGILGARIDKDASGKNGSFLWSGIVLVFALQSAIAIGQSVWHWIEHGSLLRHIVPLTGTKLELSFIVNIMLAIIAVDLFFRAATGQRFLRLSVSTMLTCLALGVGANYTASARNGMIGMVLLALTTVALFLFRARAQLGLHKVLGIAAAVIVSMGIFATASYKADPRWQVFAETARIAIDIDTHRSWYAPDIYPLPLLANGQPVDESAYQRIAWLRSSARIATAVPLGVGYGRNAYRRALVRMGYEAHLGHSHSGFVDLLAGGGIPAVILWLVFFGTLFVTGWRAFIRCNLPAGLLLAILVAGFASRMVLESIGRDHMLQIFFFLNGALLTAIAHNASRDLHMAPSPAASNQGA</sequence>
<comment type="caution">
    <text evidence="7">The sequence shown here is derived from an EMBL/GenBank/DDBJ whole genome shotgun (WGS) entry which is preliminary data.</text>
</comment>
<dbReference type="Proteomes" id="UP001574673">
    <property type="component" value="Unassembled WGS sequence"/>
</dbReference>
<accession>A0ABV4UHB4</accession>
<keyword evidence="8" id="KW-1185">Reference proteome</keyword>
<feature type="transmembrane region" description="Helical" evidence="5">
    <location>
        <begin position="369"/>
        <end position="390"/>
    </location>
</feature>
<feature type="transmembrane region" description="Helical" evidence="5">
    <location>
        <begin position="130"/>
        <end position="153"/>
    </location>
</feature>
<feature type="transmembrane region" description="Helical" evidence="5">
    <location>
        <begin position="100"/>
        <end position="118"/>
    </location>
</feature>
<protein>
    <submittedName>
        <fullName evidence="7">O-antigen ligase family protein</fullName>
    </submittedName>
</protein>
<feature type="transmembrane region" description="Helical" evidence="5">
    <location>
        <begin position="427"/>
        <end position="444"/>
    </location>
</feature>
<dbReference type="PANTHER" id="PTHR37422">
    <property type="entry name" value="TEICHURONIC ACID BIOSYNTHESIS PROTEIN TUAE"/>
    <property type="match status" value="1"/>
</dbReference>